<evidence type="ECO:0000256" key="6">
    <source>
        <dbReference type="RuleBase" id="RU366011"/>
    </source>
</evidence>
<dbReference type="KEGG" id="cdep:91086516"/>
<dbReference type="GO" id="GO:0005829">
    <property type="term" value="C:cytosol"/>
    <property type="evidence" value="ECO:0007669"/>
    <property type="project" value="TreeGrafter"/>
</dbReference>
<dbReference type="RefSeq" id="XP_066067828.1">
    <property type="nucleotide sequence ID" value="XM_066211731.1"/>
</dbReference>
<dbReference type="GO" id="GO:0008379">
    <property type="term" value="F:thioredoxin peroxidase activity"/>
    <property type="evidence" value="ECO:0007669"/>
    <property type="project" value="InterPro"/>
</dbReference>
<keyword evidence="8" id="KW-1185">Reference proteome</keyword>
<dbReference type="Pfam" id="PF08534">
    <property type="entry name" value="Redoxin"/>
    <property type="match status" value="1"/>
</dbReference>
<dbReference type="VEuPathDB" id="FungiDB:L203_04761"/>
<dbReference type="GO" id="GO:0042744">
    <property type="term" value="P:hydrogen peroxide catabolic process"/>
    <property type="evidence" value="ECO:0007669"/>
    <property type="project" value="TreeGrafter"/>
</dbReference>
<dbReference type="InterPro" id="IPR036249">
    <property type="entry name" value="Thioredoxin-like_sf"/>
</dbReference>
<name>A0A1E3IA94_9TREE</name>
<organism evidence="7 8">
    <name type="scientific">Cryptococcus depauperatus CBS 7841</name>
    <dbReference type="NCBI Taxonomy" id="1295531"/>
    <lineage>
        <taxon>Eukaryota</taxon>
        <taxon>Fungi</taxon>
        <taxon>Dikarya</taxon>
        <taxon>Basidiomycota</taxon>
        <taxon>Agaricomycotina</taxon>
        <taxon>Tremellomycetes</taxon>
        <taxon>Tremellales</taxon>
        <taxon>Cryptococcaceae</taxon>
        <taxon>Cryptococcus</taxon>
    </lineage>
</organism>
<dbReference type="PANTHER" id="PTHR10430:SF39">
    <property type="entry name" value="PEROXISOMAL MEMBRANE ASSOCIATED PROTEIN 20"/>
    <property type="match status" value="1"/>
</dbReference>
<dbReference type="InterPro" id="IPR013766">
    <property type="entry name" value="Thioredoxin_domain"/>
</dbReference>
<dbReference type="Gene3D" id="3.40.30.10">
    <property type="entry name" value="Glutaredoxin"/>
    <property type="match status" value="1"/>
</dbReference>
<sequence length="222" mass="23603">MSLKTSFNLCKAIKRPATTVIGSTSHRSIITSRPAITRAIPKQYRMSSVLSATASAAHSAFASLASVAQAKPGSSIPNVEAKIDSPDGRVNFSKLTGKNLLVVVPGAFTPVCSNQVPGYIEQYEKFKSKGVKDIYVVSVNDIYVVNAWKKDLKGDQLKFVADDSASLAAALGLTLDGQAVLGGPRFKRGALILNDGKVEWIGIEDSPLDLKVSKAENVLAQL</sequence>
<dbReference type="EMBL" id="CP143786">
    <property type="protein sequence ID" value="WVN87128.1"/>
    <property type="molecule type" value="Genomic_DNA"/>
</dbReference>
<reference evidence="7" key="3">
    <citation type="submission" date="2024-01" db="EMBL/GenBank/DDBJ databases">
        <authorList>
            <person name="Coelho M.A."/>
            <person name="David-Palma M."/>
            <person name="Shea T."/>
            <person name="Sun S."/>
            <person name="Cuomo C.A."/>
            <person name="Heitman J."/>
        </authorList>
    </citation>
    <scope>NUCLEOTIDE SEQUENCE</scope>
    <source>
        <strain evidence="7">CBS 7841</strain>
    </source>
</reference>
<evidence type="ECO:0000256" key="5">
    <source>
        <dbReference type="ARBA" id="ARBA00023284"/>
    </source>
</evidence>
<dbReference type="SUPFAM" id="SSF52833">
    <property type="entry name" value="Thioredoxin-like"/>
    <property type="match status" value="1"/>
</dbReference>
<proteinExistence type="inferred from homology"/>
<dbReference type="InterPro" id="IPR037944">
    <property type="entry name" value="PRX5-like"/>
</dbReference>
<reference evidence="7" key="1">
    <citation type="submission" date="2016-06" db="EMBL/GenBank/DDBJ databases">
        <authorList>
            <person name="Cuomo C."/>
            <person name="Litvintseva A."/>
            <person name="Heitman J."/>
            <person name="Chen Y."/>
            <person name="Sun S."/>
            <person name="Springer D."/>
            <person name="Dromer F."/>
            <person name="Young S."/>
            <person name="Zeng Q."/>
            <person name="Chapman S."/>
            <person name="Gujja S."/>
            <person name="Saif S."/>
            <person name="Birren B."/>
        </authorList>
    </citation>
    <scope>NUCLEOTIDE SEQUENCE</scope>
    <source>
        <strain evidence="7">CBS 7841</strain>
    </source>
</reference>
<dbReference type="CDD" id="cd03013">
    <property type="entry name" value="PRX5_like"/>
    <property type="match status" value="1"/>
</dbReference>
<comment type="similarity">
    <text evidence="1 6">Belongs to the peroxiredoxin family. Prx5 subfamily.</text>
</comment>
<reference evidence="7" key="2">
    <citation type="journal article" date="2022" name="Elife">
        <title>Obligate sexual reproduction of a homothallic fungus closely related to the Cryptococcus pathogenic species complex.</title>
        <authorList>
            <person name="Passer A.R."/>
            <person name="Clancey S.A."/>
            <person name="Shea T."/>
            <person name="David-Palma M."/>
            <person name="Averette A.F."/>
            <person name="Boekhout T."/>
            <person name="Porcel B.M."/>
            <person name="Nowrousian M."/>
            <person name="Cuomo C.A."/>
            <person name="Sun S."/>
            <person name="Heitman J."/>
            <person name="Coelho M.A."/>
        </authorList>
    </citation>
    <scope>NUCLEOTIDE SEQUENCE</scope>
    <source>
        <strain evidence="7">CBS 7841</strain>
    </source>
</reference>
<gene>
    <name evidence="7" type="ORF">L203_102304</name>
</gene>
<keyword evidence="4 6" id="KW-0560">Oxidoreductase</keyword>
<dbReference type="PANTHER" id="PTHR10430">
    <property type="entry name" value="PEROXIREDOXIN"/>
    <property type="match status" value="1"/>
</dbReference>
<dbReference type="GO" id="GO:0005739">
    <property type="term" value="C:mitochondrion"/>
    <property type="evidence" value="ECO:0007669"/>
    <property type="project" value="TreeGrafter"/>
</dbReference>
<protein>
    <submittedName>
        <fullName evidence="7">Uncharacterized protein</fullName>
    </submittedName>
</protein>
<dbReference type="GO" id="GO:0005777">
    <property type="term" value="C:peroxisome"/>
    <property type="evidence" value="ECO:0007669"/>
    <property type="project" value="TreeGrafter"/>
</dbReference>
<dbReference type="AlphaFoldDB" id="A0A1E3IA94"/>
<evidence type="ECO:0000256" key="4">
    <source>
        <dbReference type="ARBA" id="ARBA00023002"/>
    </source>
</evidence>
<dbReference type="GO" id="GO:0045454">
    <property type="term" value="P:cell redox homeostasis"/>
    <property type="evidence" value="ECO:0007669"/>
    <property type="project" value="TreeGrafter"/>
</dbReference>
<comment type="function">
    <text evidence="6">Thiol-specific peroxidase that catalyzes the reduction of hydrogen peroxide and organic hydroperoxides to water and alcohols, respectively. Plays a role in cell protection against oxidative stress by detoxifying peroxides.</text>
</comment>
<evidence type="ECO:0000313" key="8">
    <source>
        <dbReference type="Proteomes" id="UP000094043"/>
    </source>
</evidence>
<evidence type="ECO:0000256" key="3">
    <source>
        <dbReference type="ARBA" id="ARBA00022862"/>
    </source>
</evidence>
<dbReference type="GO" id="GO:0034599">
    <property type="term" value="P:cellular response to oxidative stress"/>
    <property type="evidence" value="ECO:0007669"/>
    <property type="project" value="InterPro"/>
</dbReference>
<keyword evidence="5 6" id="KW-0676">Redox-active center</keyword>
<keyword evidence="2 6" id="KW-0575">Peroxidase</keyword>
<dbReference type="Proteomes" id="UP000094043">
    <property type="component" value="Chromosome 3"/>
</dbReference>
<evidence type="ECO:0000256" key="1">
    <source>
        <dbReference type="ARBA" id="ARBA00010505"/>
    </source>
</evidence>
<dbReference type="InterPro" id="IPR013740">
    <property type="entry name" value="Redoxin"/>
</dbReference>
<evidence type="ECO:0000256" key="2">
    <source>
        <dbReference type="ARBA" id="ARBA00022559"/>
    </source>
</evidence>
<dbReference type="GeneID" id="91086516"/>
<accession>A0A1E3IA94</accession>
<dbReference type="OrthoDB" id="1882547at2759"/>
<dbReference type="PROSITE" id="PS51352">
    <property type="entry name" value="THIOREDOXIN_2"/>
    <property type="match status" value="1"/>
</dbReference>
<evidence type="ECO:0000313" key="7">
    <source>
        <dbReference type="EMBL" id="WVN87128.1"/>
    </source>
</evidence>
<keyword evidence="3 6" id="KW-0049">Antioxidant</keyword>